<keyword evidence="8 10" id="KW-1133">Transmembrane helix</keyword>
<feature type="domain" description="HAMP" evidence="12">
    <location>
        <begin position="169"/>
        <end position="221"/>
    </location>
</feature>
<dbReference type="AlphaFoldDB" id="A0A0N0MDZ3"/>
<dbReference type="PANTHER" id="PTHR45436:SF5">
    <property type="entry name" value="SENSOR HISTIDINE KINASE TRCS"/>
    <property type="match status" value="1"/>
</dbReference>
<dbReference type="Pfam" id="PF00672">
    <property type="entry name" value="HAMP"/>
    <property type="match status" value="1"/>
</dbReference>
<dbReference type="InterPro" id="IPR005467">
    <property type="entry name" value="His_kinase_dom"/>
</dbReference>
<keyword evidence="10" id="KW-0472">Membrane</keyword>
<dbReference type="EMBL" id="JUFX02000221">
    <property type="protein sequence ID" value="KPH85863.1"/>
    <property type="molecule type" value="Genomic_DNA"/>
</dbReference>
<dbReference type="SMART" id="SM00304">
    <property type="entry name" value="HAMP"/>
    <property type="match status" value="1"/>
</dbReference>
<dbReference type="Proteomes" id="UP000031553">
    <property type="component" value="Unassembled WGS sequence"/>
</dbReference>
<sequence>MKNWSLATRIVSSVLSAVTLSLLALSLAVAGFTRYEITERLDNSLQEVSERLQATIATQPHGPRDTVAWVPGVGPRTLAYQVVDQSGHVVLRSQNAPVQPFVPDIHTGFVDTPRFRVYIAAPTATAYRVLVGEPTLHRRGATWRATAIAIVPILVFLPVIWLLVRVIVRRALRPLDRLHDEMQSRGSGNLHPIPPLDLPVELISIQSAVNTLLARLETALSTERAFAASAAHELRNPLGALLAQVQMLGRMVPEGSDAGRRVDVIAGRTRQLGRTVEKLLQFSRASSGVAFRRDRFDLLAVVHVLVDDLGHNPDDGQSLVLTTNGIGHVFVHGDMDATGILMRNLLENALLHGTPGIPVQVVIRPDGSIDIANDCTALAPDTLSRLTSPFVQGSTAAHGSGLGLAIASNIASQMDADLQLRSPLAGSTRGLGVSLYFPNPEIVAAPDDT</sequence>
<dbReference type="PANTHER" id="PTHR45436">
    <property type="entry name" value="SENSOR HISTIDINE KINASE YKOH"/>
    <property type="match status" value="1"/>
</dbReference>
<dbReference type="InterPro" id="IPR003594">
    <property type="entry name" value="HATPase_dom"/>
</dbReference>
<evidence type="ECO:0000259" key="12">
    <source>
        <dbReference type="PROSITE" id="PS50885"/>
    </source>
</evidence>
<evidence type="ECO:0000256" key="5">
    <source>
        <dbReference type="ARBA" id="ARBA00022679"/>
    </source>
</evidence>
<evidence type="ECO:0000256" key="1">
    <source>
        <dbReference type="ARBA" id="ARBA00000085"/>
    </source>
</evidence>
<dbReference type="InterPro" id="IPR036890">
    <property type="entry name" value="HATPase_C_sf"/>
</dbReference>
<organism evidence="13 14">
    <name type="scientific">Komagataeibacter intermedius AF2</name>
    <dbReference type="NCBI Taxonomy" id="1458464"/>
    <lineage>
        <taxon>Bacteria</taxon>
        <taxon>Pseudomonadati</taxon>
        <taxon>Pseudomonadota</taxon>
        <taxon>Alphaproteobacteria</taxon>
        <taxon>Acetobacterales</taxon>
        <taxon>Acetobacteraceae</taxon>
        <taxon>Komagataeibacter</taxon>
    </lineage>
</organism>
<dbReference type="InterPro" id="IPR003660">
    <property type="entry name" value="HAMP_dom"/>
</dbReference>
<dbReference type="Gene3D" id="1.10.287.130">
    <property type="match status" value="1"/>
</dbReference>
<protein>
    <recommendedName>
        <fullName evidence="3">histidine kinase</fullName>
        <ecNumber evidence="3">2.7.13.3</ecNumber>
    </recommendedName>
</protein>
<dbReference type="InterPro" id="IPR003661">
    <property type="entry name" value="HisK_dim/P_dom"/>
</dbReference>
<evidence type="ECO:0000256" key="6">
    <source>
        <dbReference type="ARBA" id="ARBA00022692"/>
    </source>
</evidence>
<keyword evidence="9" id="KW-0902">Two-component regulatory system</keyword>
<evidence type="ECO:0000313" key="13">
    <source>
        <dbReference type="EMBL" id="KPH85863.1"/>
    </source>
</evidence>
<proteinExistence type="predicted"/>
<dbReference type="Pfam" id="PF00512">
    <property type="entry name" value="HisKA"/>
    <property type="match status" value="1"/>
</dbReference>
<accession>A0A0N0MDZ3</accession>
<keyword evidence="6 10" id="KW-0812">Transmembrane</keyword>
<dbReference type="EC" id="2.7.13.3" evidence="3"/>
<keyword evidence="7 13" id="KW-0418">Kinase</keyword>
<evidence type="ECO:0000256" key="4">
    <source>
        <dbReference type="ARBA" id="ARBA00022553"/>
    </source>
</evidence>
<evidence type="ECO:0000256" key="8">
    <source>
        <dbReference type="ARBA" id="ARBA00022989"/>
    </source>
</evidence>
<comment type="subcellular location">
    <subcellularLocation>
        <location evidence="2">Membrane</location>
    </subcellularLocation>
</comment>
<name>A0A0N0MDZ3_9PROT</name>
<reference evidence="13 14" key="1">
    <citation type="submission" date="2015-07" db="EMBL/GenBank/DDBJ databases">
        <title>Draft Genome Sequence of Komagataeibacter intermedius Strain AF2, Isolated from Kombucha Tea.</title>
        <authorList>
            <person name="Santos R.A."/>
            <person name="Berretta A.A."/>
            <person name="Barud H.S."/>
            <person name="Ribeiro S.J."/>
            <person name="Gonzalez-Garcia L.N."/>
            <person name="Zucchi T.D."/>
            <person name="Goldman G.H."/>
            <person name="Riano-Pachon D.M."/>
        </authorList>
    </citation>
    <scope>NUCLEOTIDE SEQUENCE [LARGE SCALE GENOMIC DNA]</scope>
    <source>
        <strain evidence="13 14">AF2</strain>
    </source>
</reference>
<dbReference type="Gene3D" id="3.30.565.10">
    <property type="entry name" value="Histidine kinase-like ATPase, C-terminal domain"/>
    <property type="match status" value="1"/>
</dbReference>
<gene>
    <name evidence="13" type="ORF">GLUCOINTEAF2_0203154</name>
</gene>
<keyword evidence="4" id="KW-0597">Phosphoprotein</keyword>
<dbReference type="SMART" id="SM00388">
    <property type="entry name" value="HisKA"/>
    <property type="match status" value="1"/>
</dbReference>
<dbReference type="PROSITE" id="PS50109">
    <property type="entry name" value="HIS_KIN"/>
    <property type="match status" value="1"/>
</dbReference>
<dbReference type="GO" id="GO:0016020">
    <property type="term" value="C:membrane"/>
    <property type="evidence" value="ECO:0007669"/>
    <property type="project" value="UniProtKB-SubCell"/>
</dbReference>
<dbReference type="PROSITE" id="PS50885">
    <property type="entry name" value="HAMP"/>
    <property type="match status" value="1"/>
</dbReference>
<dbReference type="SMART" id="SM00387">
    <property type="entry name" value="HATPase_c"/>
    <property type="match status" value="1"/>
</dbReference>
<feature type="transmembrane region" description="Helical" evidence="10">
    <location>
        <begin position="147"/>
        <end position="168"/>
    </location>
</feature>
<evidence type="ECO:0000259" key="11">
    <source>
        <dbReference type="PROSITE" id="PS50109"/>
    </source>
</evidence>
<dbReference type="OrthoDB" id="9809766at2"/>
<dbReference type="InterPro" id="IPR036097">
    <property type="entry name" value="HisK_dim/P_sf"/>
</dbReference>
<dbReference type="RefSeq" id="WP_039736149.1">
    <property type="nucleotide sequence ID" value="NZ_JUFX02000221.1"/>
</dbReference>
<evidence type="ECO:0000256" key="2">
    <source>
        <dbReference type="ARBA" id="ARBA00004370"/>
    </source>
</evidence>
<evidence type="ECO:0000256" key="7">
    <source>
        <dbReference type="ARBA" id="ARBA00022777"/>
    </source>
</evidence>
<feature type="domain" description="Histidine kinase" evidence="11">
    <location>
        <begin position="229"/>
        <end position="441"/>
    </location>
</feature>
<dbReference type="Pfam" id="PF02518">
    <property type="entry name" value="HATPase_c"/>
    <property type="match status" value="1"/>
</dbReference>
<dbReference type="SUPFAM" id="SSF55874">
    <property type="entry name" value="ATPase domain of HSP90 chaperone/DNA topoisomerase II/histidine kinase"/>
    <property type="match status" value="1"/>
</dbReference>
<evidence type="ECO:0000256" key="9">
    <source>
        <dbReference type="ARBA" id="ARBA00023012"/>
    </source>
</evidence>
<dbReference type="InterPro" id="IPR050428">
    <property type="entry name" value="TCS_sensor_his_kinase"/>
</dbReference>
<evidence type="ECO:0000313" key="14">
    <source>
        <dbReference type="Proteomes" id="UP000031553"/>
    </source>
</evidence>
<comment type="catalytic activity">
    <reaction evidence="1">
        <text>ATP + protein L-histidine = ADP + protein N-phospho-L-histidine.</text>
        <dbReference type="EC" id="2.7.13.3"/>
    </reaction>
</comment>
<comment type="caution">
    <text evidence="13">The sequence shown here is derived from an EMBL/GenBank/DDBJ whole genome shotgun (WGS) entry which is preliminary data.</text>
</comment>
<keyword evidence="5" id="KW-0808">Transferase</keyword>
<dbReference type="CDD" id="cd00082">
    <property type="entry name" value="HisKA"/>
    <property type="match status" value="1"/>
</dbReference>
<dbReference type="SUPFAM" id="SSF47384">
    <property type="entry name" value="Homodimeric domain of signal transducing histidine kinase"/>
    <property type="match status" value="1"/>
</dbReference>
<evidence type="ECO:0000256" key="10">
    <source>
        <dbReference type="SAM" id="Phobius"/>
    </source>
</evidence>
<dbReference type="GO" id="GO:0000155">
    <property type="term" value="F:phosphorelay sensor kinase activity"/>
    <property type="evidence" value="ECO:0007669"/>
    <property type="project" value="InterPro"/>
</dbReference>
<evidence type="ECO:0000256" key="3">
    <source>
        <dbReference type="ARBA" id="ARBA00012438"/>
    </source>
</evidence>